<evidence type="ECO:0000256" key="3">
    <source>
        <dbReference type="ARBA" id="ARBA00022771"/>
    </source>
</evidence>
<organism evidence="8 9">
    <name type="scientific">Acyrthosiphon pisum</name>
    <name type="common">Pea aphid</name>
    <dbReference type="NCBI Taxonomy" id="7029"/>
    <lineage>
        <taxon>Eukaryota</taxon>
        <taxon>Metazoa</taxon>
        <taxon>Ecdysozoa</taxon>
        <taxon>Arthropoda</taxon>
        <taxon>Hexapoda</taxon>
        <taxon>Insecta</taxon>
        <taxon>Pterygota</taxon>
        <taxon>Neoptera</taxon>
        <taxon>Paraneoptera</taxon>
        <taxon>Hemiptera</taxon>
        <taxon>Sternorrhyncha</taxon>
        <taxon>Aphidomorpha</taxon>
        <taxon>Aphidoidea</taxon>
        <taxon>Aphididae</taxon>
        <taxon>Macrosiphini</taxon>
        <taxon>Acyrthosiphon</taxon>
    </lineage>
</organism>
<keyword evidence="9" id="KW-1185">Reference proteome</keyword>
<dbReference type="KEGG" id="api:100569028"/>
<evidence type="ECO:0000256" key="6">
    <source>
        <dbReference type="SAM" id="MobiDB-lite"/>
    </source>
</evidence>
<feature type="region of interest" description="Disordered" evidence="6">
    <location>
        <begin position="391"/>
        <end position="410"/>
    </location>
</feature>
<keyword evidence="5" id="KW-0539">Nucleus</keyword>
<evidence type="ECO:0000256" key="4">
    <source>
        <dbReference type="ARBA" id="ARBA00022833"/>
    </source>
</evidence>
<evidence type="ECO:0000259" key="7">
    <source>
        <dbReference type="Pfam" id="PF05699"/>
    </source>
</evidence>
<dbReference type="GO" id="GO:0046983">
    <property type="term" value="F:protein dimerization activity"/>
    <property type="evidence" value="ECO:0007669"/>
    <property type="project" value="InterPro"/>
</dbReference>
<dbReference type="GO" id="GO:0005634">
    <property type="term" value="C:nucleus"/>
    <property type="evidence" value="ECO:0007669"/>
    <property type="project" value="UniProtKB-SubCell"/>
</dbReference>
<keyword evidence="3" id="KW-0863">Zinc-finger</keyword>
<dbReference type="PANTHER" id="PTHR46481">
    <property type="entry name" value="ZINC FINGER BED DOMAIN-CONTAINING PROTEIN 4"/>
    <property type="match status" value="1"/>
</dbReference>
<comment type="subcellular location">
    <subcellularLocation>
        <location evidence="1">Nucleus</location>
    </subcellularLocation>
</comment>
<keyword evidence="4" id="KW-0862">Zinc</keyword>
<evidence type="ECO:0000313" key="9">
    <source>
        <dbReference type="Proteomes" id="UP000007819"/>
    </source>
</evidence>
<dbReference type="EnsemblMetazoa" id="XM_003248536.1">
    <property type="protein sequence ID" value="XP_003248584.1"/>
    <property type="gene ID" value="LOC100569028"/>
</dbReference>
<feature type="compositionally biased region" description="Low complexity" evidence="6">
    <location>
        <begin position="394"/>
        <end position="403"/>
    </location>
</feature>
<name>A0A8R1W9W9_ACYPI</name>
<proteinExistence type="predicted"/>
<sequence>MFESFADIKSYDKGGSKTRSITNALVYMLAKDNMPLNTTEKEGFIHFMQKAAPMYKIPSRTTITNLIKTKYEVLSGLVKTKLSQIEFLTITTDIWTDTVNTKSYLGMTVHFLNISNVALDSVTIGVLELSASHTANNISMWFEQLIEEWGIKKSQVFTVVTDNGANILSAVKKTFSQEKHLPCFAHTLNLVSERALENLSDVQVLINKIKSVVTYFKHSVAASDELKKLCNFKLKQSVPTRWNSIYYMIERFILCSNYIASVLINMRGGPTMVTADEIDLAKEMLSVLRPMEVATKELCGQKYVTGSKVIPLINCLIKKTESINLSNPIALTLKQAMLDNLYKRFGRMEEISLLSVATILDPRFKTIHLNNPNTSARAIRLIKNKITEIKNSSDDTNSSSCHGSSDDDGDRHDNLWSVHTELVTKKAAAKTSEQSEERIPTDLKHYLSQPTINLGEDILKYWDQNGSMYPYLKKIVLPYLSVVATSVPSERLFSKAGNIMTEKRNRLKGEKLQQLLFLSSLDFNDWHLE</sequence>
<dbReference type="SUPFAM" id="SSF140996">
    <property type="entry name" value="Hermes dimerisation domain"/>
    <property type="match status" value="1"/>
</dbReference>
<evidence type="ECO:0000313" key="8">
    <source>
        <dbReference type="EnsemblMetazoa" id="XP_003248584.1"/>
    </source>
</evidence>
<evidence type="ECO:0000256" key="1">
    <source>
        <dbReference type="ARBA" id="ARBA00004123"/>
    </source>
</evidence>
<evidence type="ECO:0000256" key="5">
    <source>
        <dbReference type="ARBA" id="ARBA00023242"/>
    </source>
</evidence>
<dbReference type="PANTHER" id="PTHR46481:SF10">
    <property type="entry name" value="ZINC FINGER BED DOMAIN-CONTAINING PROTEIN 39"/>
    <property type="match status" value="1"/>
</dbReference>
<dbReference type="Proteomes" id="UP000007819">
    <property type="component" value="Unassembled WGS sequence"/>
</dbReference>
<dbReference type="GO" id="GO:0008270">
    <property type="term" value="F:zinc ion binding"/>
    <property type="evidence" value="ECO:0007669"/>
    <property type="project" value="UniProtKB-KW"/>
</dbReference>
<dbReference type="InterPro" id="IPR008906">
    <property type="entry name" value="HATC_C_dom"/>
</dbReference>
<dbReference type="AlphaFoldDB" id="A0A8R1W9W9"/>
<dbReference type="InterPro" id="IPR012337">
    <property type="entry name" value="RNaseH-like_sf"/>
</dbReference>
<dbReference type="SUPFAM" id="SSF53098">
    <property type="entry name" value="Ribonuclease H-like"/>
    <property type="match status" value="1"/>
</dbReference>
<dbReference type="OrthoDB" id="6618501at2759"/>
<protein>
    <recommendedName>
        <fullName evidence="7">HAT C-terminal dimerisation domain-containing protein</fullName>
    </recommendedName>
</protein>
<reference evidence="9" key="1">
    <citation type="submission" date="2010-06" db="EMBL/GenBank/DDBJ databases">
        <authorList>
            <person name="Jiang H."/>
            <person name="Abraham K."/>
            <person name="Ali S."/>
            <person name="Alsbrooks S.L."/>
            <person name="Anim B.N."/>
            <person name="Anosike U.S."/>
            <person name="Attaway T."/>
            <person name="Bandaranaike D.P."/>
            <person name="Battles P.K."/>
            <person name="Bell S.N."/>
            <person name="Bell A.V."/>
            <person name="Beltran B."/>
            <person name="Bickham C."/>
            <person name="Bustamante Y."/>
            <person name="Caleb T."/>
            <person name="Canada A."/>
            <person name="Cardenas V."/>
            <person name="Carter K."/>
            <person name="Chacko J."/>
            <person name="Chandrabose M.N."/>
            <person name="Chavez D."/>
            <person name="Chavez A."/>
            <person name="Chen L."/>
            <person name="Chu H.-S."/>
            <person name="Claassen K.J."/>
            <person name="Cockrell R."/>
            <person name="Collins M."/>
            <person name="Cooper J.A."/>
            <person name="Cree A."/>
            <person name="Curry S.M."/>
            <person name="Da Y."/>
            <person name="Dao M.D."/>
            <person name="Das B."/>
            <person name="Davila M.-L."/>
            <person name="Davy-Carroll L."/>
            <person name="Denson S."/>
            <person name="Dinh H."/>
            <person name="Ebong V.E."/>
            <person name="Edwards J.R."/>
            <person name="Egan A."/>
            <person name="El-Daye J."/>
            <person name="Escobedo L."/>
            <person name="Fernandez S."/>
            <person name="Fernando P.R."/>
            <person name="Flagg N."/>
            <person name="Forbes L.D."/>
            <person name="Fowler R.G."/>
            <person name="Fu Q."/>
            <person name="Gabisi R.A."/>
            <person name="Ganer J."/>
            <person name="Garbino Pronczuk A."/>
            <person name="Garcia R.M."/>
            <person name="Garner T."/>
            <person name="Garrett T.E."/>
            <person name="Gonzalez D.A."/>
            <person name="Hamid H."/>
            <person name="Hawkins E.S."/>
            <person name="Hirani K."/>
            <person name="Hogues M.E."/>
            <person name="Hollins B."/>
            <person name="Hsiao C.-H."/>
            <person name="Jabil R."/>
            <person name="James M.L."/>
            <person name="Jhangiani S.N."/>
            <person name="Johnson B."/>
            <person name="Johnson Q."/>
            <person name="Joshi V."/>
            <person name="Kalu J.B."/>
            <person name="Kam C."/>
            <person name="Kashfia A."/>
            <person name="Keebler J."/>
            <person name="Kisamo H."/>
            <person name="Kovar C.L."/>
            <person name="Lago L.A."/>
            <person name="Lai C.-Y."/>
            <person name="Laidlaw J."/>
            <person name="Lara F."/>
            <person name="Le T.-K."/>
            <person name="Lee S.L."/>
            <person name="Legall F.H."/>
            <person name="Lemon S.J."/>
            <person name="Lewis L.R."/>
            <person name="Li B."/>
            <person name="Liu Y."/>
            <person name="Liu Y.-S."/>
            <person name="Lopez J."/>
            <person name="Lozado R.J."/>
            <person name="Lu J."/>
            <person name="Madu R.C."/>
            <person name="Maheshwari M."/>
            <person name="Maheshwari R."/>
            <person name="Malloy K."/>
            <person name="Martinez E."/>
            <person name="Mathew T."/>
            <person name="Mercado I.C."/>
            <person name="Mercado C."/>
            <person name="Meyer B."/>
            <person name="Montgomery K."/>
            <person name="Morgan M.B."/>
            <person name="Munidasa M."/>
            <person name="Nazareth L.V."/>
            <person name="Nelson J."/>
            <person name="Ng B.M."/>
            <person name="Nguyen N.B."/>
            <person name="Nguyen P.Q."/>
            <person name="Nguyen T."/>
            <person name="Obregon M."/>
            <person name="Okwuonu G.O."/>
            <person name="Onwere C.G."/>
            <person name="Orozco G."/>
            <person name="Parra A."/>
            <person name="Patel S."/>
            <person name="Patil S."/>
            <person name="Perez A."/>
            <person name="Perez Y."/>
            <person name="Pham C."/>
            <person name="Primus E.L."/>
            <person name="Pu L.-L."/>
            <person name="Puazo M."/>
            <person name="Qin X."/>
            <person name="Quiroz J.B."/>
            <person name="Reese J."/>
            <person name="Richards S."/>
            <person name="Rives C.M."/>
            <person name="Robberts R."/>
            <person name="Ruiz S.J."/>
            <person name="Ruiz M.J."/>
            <person name="Santibanez J."/>
            <person name="Schneider B.W."/>
            <person name="Sisson I."/>
            <person name="Smith M."/>
            <person name="Sodergren E."/>
            <person name="Song X.-Z."/>
            <person name="Song B.B."/>
            <person name="Summersgill H."/>
            <person name="Thelus R."/>
            <person name="Thornton R.D."/>
            <person name="Trejos Z.Y."/>
            <person name="Usmani K."/>
            <person name="Vattathil S."/>
            <person name="Villasana D."/>
            <person name="Walker D.L."/>
            <person name="Wang S."/>
            <person name="Wang K."/>
            <person name="White C.S."/>
            <person name="Williams A.C."/>
            <person name="Williamson J."/>
            <person name="Wilson K."/>
            <person name="Woghiren I.O."/>
            <person name="Woodworth J.R."/>
            <person name="Worley K.C."/>
            <person name="Wright R.A."/>
            <person name="Wu W."/>
            <person name="Young L."/>
            <person name="Zhang L."/>
            <person name="Zhang J."/>
            <person name="Zhu Y."/>
            <person name="Muzny D.M."/>
            <person name="Weinstock G."/>
            <person name="Gibbs R.A."/>
        </authorList>
    </citation>
    <scope>NUCLEOTIDE SEQUENCE [LARGE SCALE GENOMIC DNA]</scope>
    <source>
        <strain evidence="9">LSR1</strain>
    </source>
</reference>
<dbReference type="RefSeq" id="XP_003248584.1">
    <property type="nucleotide sequence ID" value="XM_003248536.1"/>
</dbReference>
<reference evidence="8" key="2">
    <citation type="submission" date="2022-06" db="UniProtKB">
        <authorList>
            <consortium name="EnsemblMetazoa"/>
        </authorList>
    </citation>
    <scope>IDENTIFICATION</scope>
</reference>
<dbReference type="GeneID" id="100569028"/>
<dbReference type="InterPro" id="IPR052035">
    <property type="entry name" value="ZnF_BED_domain_contain"/>
</dbReference>
<accession>A0A8R1W9W9</accession>
<feature type="domain" description="HAT C-terminal dimerisation" evidence="7">
    <location>
        <begin position="442"/>
        <end position="519"/>
    </location>
</feature>
<keyword evidence="2" id="KW-0479">Metal-binding</keyword>
<evidence type="ECO:0000256" key="2">
    <source>
        <dbReference type="ARBA" id="ARBA00022723"/>
    </source>
</evidence>
<dbReference type="Pfam" id="PF05699">
    <property type="entry name" value="Dimer_Tnp_hAT"/>
    <property type="match status" value="1"/>
</dbReference>